<evidence type="ECO:0000256" key="1">
    <source>
        <dbReference type="SAM" id="MobiDB-lite"/>
    </source>
</evidence>
<feature type="compositionally biased region" description="Polar residues" evidence="1">
    <location>
        <begin position="11"/>
        <end position="25"/>
    </location>
</feature>
<gene>
    <name evidence="2" type="ORF">BJY01DRAFT_244625</name>
</gene>
<feature type="compositionally biased region" description="Polar residues" evidence="1">
    <location>
        <begin position="43"/>
        <end position="55"/>
    </location>
</feature>
<keyword evidence="3" id="KW-1185">Reference proteome</keyword>
<evidence type="ECO:0000313" key="3">
    <source>
        <dbReference type="Proteomes" id="UP001610446"/>
    </source>
</evidence>
<name>A0ABR4KJL2_9EURO</name>
<dbReference type="EMBL" id="JBFXLU010000025">
    <property type="protein sequence ID" value="KAL2852451.1"/>
    <property type="molecule type" value="Genomic_DNA"/>
</dbReference>
<dbReference type="Proteomes" id="UP001610446">
    <property type="component" value="Unassembled WGS sequence"/>
</dbReference>
<evidence type="ECO:0000313" key="2">
    <source>
        <dbReference type="EMBL" id="KAL2852451.1"/>
    </source>
</evidence>
<protein>
    <submittedName>
        <fullName evidence="2">Uncharacterized protein</fullName>
    </submittedName>
</protein>
<feature type="region of interest" description="Disordered" evidence="1">
    <location>
        <begin position="121"/>
        <end position="148"/>
    </location>
</feature>
<proteinExistence type="predicted"/>
<feature type="compositionally biased region" description="Basic and acidic residues" evidence="1">
    <location>
        <begin position="121"/>
        <end position="134"/>
    </location>
</feature>
<comment type="caution">
    <text evidence="2">The sequence shown here is derived from an EMBL/GenBank/DDBJ whole genome shotgun (WGS) entry which is preliminary data.</text>
</comment>
<feature type="region of interest" description="Disordered" evidence="1">
    <location>
        <begin position="1"/>
        <end position="85"/>
    </location>
</feature>
<feature type="compositionally biased region" description="Polar residues" evidence="1">
    <location>
        <begin position="137"/>
        <end position="148"/>
    </location>
</feature>
<sequence>MTDPEYRLFQNLPSANSQATSTRSDAGQAGDNDADIYNYDNIPTETSTTNRTVRPQETDLGDSGMFMETTEFDNGEGSTIYDPESGAYDQVYDYRTGEGGYKHHRERLTEDGVYQVRDVLKRPDGSRQVHREYENPVTGTSTVRDYER</sequence>
<accession>A0ABR4KJL2</accession>
<organism evidence="2 3">
    <name type="scientific">Aspergillus pseudoustus</name>
    <dbReference type="NCBI Taxonomy" id="1810923"/>
    <lineage>
        <taxon>Eukaryota</taxon>
        <taxon>Fungi</taxon>
        <taxon>Dikarya</taxon>
        <taxon>Ascomycota</taxon>
        <taxon>Pezizomycotina</taxon>
        <taxon>Eurotiomycetes</taxon>
        <taxon>Eurotiomycetidae</taxon>
        <taxon>Eurotiales</taxon>
        <taxon>Aspergillaceae</taxon>
        <taxon>Aspergillus</taxon>
        <taxon>Aspergillus subgen. Nidulantes</taxon>
    </lineage>
</organism>
<reference evidence="2 3" key="1">
    <citation type="submission" date="2024-07" db="EMBL/GenBank/DDBJ databases">
        <title>Section-level genome sequencing and comparative genomics of Aspergillus sections Usti and Cavernicolus.</title>
        <authorList>
            <consortium name="Lawrence Berkeley National Laboratory"/>
            <person name="Nybo J.L."/>
            <person name="Vesth T.C."/>
            <person name="Theobald S."/>
            <person name="Frisvad J.C."/>
            <person name="Larsen T.O."/>
            <person name="Kjaerboelling I."/>
            <person name="Rothschild-Mancinelli K."/>
            <person name="Lyhne E.K."/>
            <person name="Kogle M.E."/>
            <person name="Barry K."/>
            <person name="Clum A."/>
            <person name="Na H."/>
            <person name="Ledsgaard L."/>
            <person name="Lin J."/>
            <person name="Lipzen A."/>
            <person name="Kuo A."/>
            <person name="Riley R."/>
            <person name="Mondo S."/>
            <person name="Labutti K."/>
            <person name="Haridas S."/>
            <person name="Pangalinan J."/>
            <person name="Salamov A.A."/>
            <person name="Simmons B.A."/>
            <person name="Magnuson J.K."/>
            <person name="Chen J."/>
            <person name="Drula E."/>
            <person name="Henrissat B."/>
            <person name="Wiebenga A."/>
            <person name="Lubbers R.J."/>
            <person name="Gomes A.C."/>
            <person name="Makela M.R."/>
            <person name="Stajich J."/>
            <person name="Grigoriev I.V."/>
            <person name="Mortensen U.H."/>
            <person name="De Vries R.P."/>
            <person name="Baker S.E."/>
            <person name="Andersen M.R."/>
        </authorList>
    </citation>
    <scope>NUCLEOTIDE SEQUENCE [LARGE SCALE GENOMIC DNA]</scope>
    <source>
        <strain evidence="2 3">CBS 123904</strain>
    </source>
</reference>